<keyword evidence="1" id="KW-0472">Membrane</keyword>
<evidence type="ECO:0000313" key="3">
    <source>
        <dbReference type="Proteomes" id="UP000220133"/>
    </source>
</evidence>
<dbReference type="EMBL" id="CP023777">
    <property type="protein sequence ID" value="ATL48286.1"/>
    <property type="molecule type" value="Genomic_DNA"/>
</dbReference>
<dbReference type="KEGG" id="cbae:COR50_14550"/>
<dbReference type="AlphaFoldDB" id="A0A291QWE6"/>
<feature type="transmembrane region" description="Helical" evidence="1">
    <location>
        <begin position="20"/>
        <end position="41"/>
    </location>
</feature>
<accession>A0A291QWE6</accession>
<feature type="transmembrane region" description="Helical" evidence="1">
    <location>
        <begin position="104"/>
        <end position="126"/>
    </location>
</feature>
<keyword evidence="1" id="KW-0812">Transmembrane</keyword>
<keyword evidence="1" id="KW-1133">Transmembrane helix</keyword>
<sequence>MAAIYWDGSIEFLYPDGKKLTVQISSIFFNTGLAWLIHAFVYRATAKLYKAATPFTWRILQWLQILLFAIASFYLLYLARLYAGHTHILRSTPGEDQFIYAINYLLYAGAGLPLIVVLQIFVGMFVKKGIATKVEEHFASTDE</sequence>
<proteinExistence type="predicted"/>
<evidence type="ECO:0000256" key="1">
    <source>
        <dbReference type="SAM" id="Phobius"/>
    </source>
</evidence>
<organism evidence="2 3">
    <name type="scientific">Chitinophaga caeni</name>
    <dbReference type="NCBI Taxonomy" id="2029983"/>
    <lineage>
        <taxon>Bacteria</taxon>
        <taxon>Pseudomonadati</taxon>
        <taxon>Bacteroidota</taxon>
        <taxon>Chitinophagia</taxon>
        <taxon>Chitinophagales</taxon>
        <taxon>Chitinophagaceae</taxon>
        <taxon>Chitinophaga</taxon>
    </lineage>
</organism>
<reference evidence="2 3" key="1">
    <citation type="submission" date="2017-10" db="EMBL/GenBank/DDBJ databases">
        <title>Paenichitinophaga pekingensis gen. nov., sp. nov., isolated from activated sludge.</title>
        <authorList>
            <person name="Jin D."/>
            <person name="Kong X."/>
            <person name="Deng Y."/>
            <person name="Bai Z."/>
        </authorList>
    </citation>
    <scope>NUCLEOTIDE SEQUENCE [LARGE SCALE GENOMIC DNA]</scope>
    <source>
        <strain evidence="2 3">13</strain>
    </source>
</reference>
<keyword evidence="3" id="KW-1185">Reference proteome</keyword>
<dbReference type="Proteomes" id="UP000220133">
    <property type="component" value="Chromosome"/>
</dbReference>
<gene>
    <name evidence="2" type="ORF">COR50_14550</name>
</gene>
<evidence type="ECO:0000313" key="2">
    <source>
        <dbReference type="EMBL" id="ATL48286.1"/>
    </source>
</evidence>
<dbReference type="RefSeq" id="WP_098194660.1">
    <property type="nucleotide sequence ID" value="NZ_CP023777.1"/>
</dbReference>
<protein>
    <submittedName>
        <fullName evidence="2">Uncharacterized protein</fullName>
    </submittedName>
</protein>
<feature type="transmembrane region" description="Helical" evidence="1">
    <location>
        <begin position="62"/>
        <end position="84"/>
    </location>
</feature>
<name>A0A291QWE6_9BACT</name>